<dbReference type="Pfam" id="PF02518">
    <property type="entry name" value="HATPase_c"/>
    <property type="match status" value="1"/>
</dbReference>
<keyword evidence="7" id="KW-0812">Transmembrane</keyword>
<feature type="domain" description="Histidine kinase" evidence="8">
    <location>
        <begin position="188"/>
        <end position="400"/>
    </location>
</feature>
<organism evidence="9 10">
    <name type="scientific">Fulvivirga kasyanovii</name>
    <dbReference type="NCBI Taxonomy" id="396812"/>
    <lineage>
        <taxon>Bacteria</taxon>
        <taxon>Pseudomonadati</taxon>
        <taxon>Bacteroidota</taxon>
        <taxon>Cytophagia</taxon>
        <taxon>Cytophagales</taxon>
        <taxon>Fulvivirgaceae</taxon>
        <taxon>Fulvivirga</taxon>
    </lineage>
</organism>
<dbReference type="SMART" id="SM00387">
    <property type="entry name" value="HATPase_c"/>
    <property type="match status" value="1"/>
</dbReference>
<dbReference type="InterPro" id="IPR004358">
    <property type="entry name" value="Sig_transdc_His_kin-like_C"/>
</dbReference>
<keyword evidence="10" id="KW-1185">Reference proteome</keyword>
<feature type="transmembrane region" description="Helical" evidence="7">
    <location>
        <begin position="46"/>
        <end position="66"/>
    </location>
</feature>
<keyword evidence="7" id="KW-0472">Membrane</keyword>
<keyword evidence="4" id="KW-0808">Transferase</keyword>
<keyword evidence="6" id="KW-0902">Two-component regulatory system</keyword>
<evidence type="ECO:0000313" key="9">
    <source>
        <dbReference type="EMBL" id="MTI23625.1"/>
    </source>
</evidence>
<dbReference type="InterPro" id="IPR036097">
    <property type="entry name" value="HisK_dim/P_sf"/>
</dbReference>
<keyword evidence="7" id="KW-1133">Transmembrane helix</keyword>
<reference evidence="9 10" key="1">
    <citation type="submission" date="2019-02" db="EMBL/GenBank/DDBJ databases">
        <authorList>
            <person name="Goldberg S.R."/>
            <person name="Haltli B.A."/>
            <person name="Correa H."/>
            <person name="Russell K.G."/>
        </authorList>
    </citation>
    <scope>NUCLEOTIDE SEQUENCE [LARGE SCALE GENOMIC DNA]</scope>
    <source>
        <strain evidence="9 10">JCM 16186</strain>
    </source>
</reference>
<evidence type="ECO:0000256" key="7">
    <source>
        <dbReference type="SAM" id="Phobius"/>
    </source>
</evidence>
<dbReference type="CDD" id="cd00075">
    <property type="entry name" value="HATPase"/>
    <property type="match status" value="1"/>
</dbReference>
<dbReference type="Gene3D" id="1.10.287.130">
    <property type="match status" value="1"/>
</dbReference>
<dbReference type="InterPro" id="IPR050736">
    <property type="entry name" value="Sensor_HK_Regulatory"/>
</dbReference>
<evidence type="ECO:0000259" key="8">
    <source>
        <dbReference type="PROSITE" id="PS50109"/>
    </source>
</evidence>
<proteinExistence type="predicted"/>
<accession>A0ABW9RL36</accession>
<dbReference type="PRINTS" id="PR00344">
    <property type="entry name" value="BCTRLSENSOR"/>
</dbReference>
<evidence type="ECO:0000313" key="10">
    <source>
        <dbReference type="Proteomes" id="UP000798808"/>
    </source>
</evidence>
<dbReference type="Proteomes" id="UP000798808">
    <property type="component" value="Unassembled WGS sequence"/>
</dbReference>
<dbReference type="SUPFAM" id="SSF55874">
    <property type="entry name" value="ATPase domain of HSP90 chaperone/DNA topoisomerase II/histidine kinase"/>
    <property type="match status" value="1"/>
</dbReference>
<evidence type="ECO:0000256" key="6">
    <source>
        <dbReference type="ARBA" id="ARBA00023012"/>
    </source>
</evidence>
<feature type="transmembrane region" description="Helical" evidence="7">
    <location>
        <begin position="144"/>
        <end position="168"/>
    </location>
</feature>
<dbReference type="GO" id="GO:0016301">
    <property type="term" value="F:kinase activity"/>
    <property type="evidence" value="ECO:0007669"/>
    <property type="project" value="UniProtKB-KW"/>
</dbReference>
<evidence type="ECO:0000256" key="5">
    <source>
        <dbReference type="ARBA" id="ARBA00022777"/>
    </source>
</evidence>
<dbReference type="InterPro" id="IPR005467">
    <property type="entry name" value="His_kinase_dom"/>
</dbReference>
<dbReference type="SUPFAM" id="SSF47384">
    <property type="entry name" value="Homodimeric domain of signal transducing histidine kinase"/>
    <property type="match status" value="1"/>
</dbReference>
<dbReference type="CDD" id="cd00082">
    <property type="entry name" value="HisKA"/>
    <property type="match status" value="1"/>
</dbReference>
<dbReference type="Pfam" id="PF00512">
    <property type="entry name" value="HisKA"/>
    <property type="match status" value="1"/>
</dbReference>
<protein>
    <recommendedName>
        <fullName evidence="2">histidine kinase</fullName>
        <ecNumber evidence="2">2.7.13.3</ecNumber>
    </recommendedName>
</protein>
<name>A0ABW9RL36_9BACT</name>
<dbReference type="SMART" id="SM00388">
    <property type="entry name" value="HisKA"/>
    <property type="match status" value="1"/>
</dbReference>
<comment type="caution">
    <text evidence="9">The sequence shown here is derived from an EMBL/GenBank/DDBJ whole genome shotgun (WGS) entry which is preliminary data.</text>
</comment>
<comment type="catalytic activity">
    <reaction evidence="1">
        <text>ATP + protein L-histidine = ADP + protein N-phospho-L-histidine.</text>
        <dbReference type="EC" id="2.7.13.3"/>
    </reaction>
</comment>
<sequence length="401" mass="44739">MWVYPVDHPVWVSLTVLSISAAYIQTVLLFAGTWELINEKKFHKPRLYLMLLSALILAAISSVVFLGDLTASDERFFVRVSLRAIITGIGFLATGVWIMVTTATFKGLGKKLLTVAFIVFGLEQINYFIVGLLPLLGIEYKFPYVAHLGLLDFFLQALIGMGMVIWLLENERRDLKKANADLDSFFYSTSHDLRSPIASILGLTYLAKHQSKDQETLEIFERIEGRIQKLDEVINDILNYSKNSKRTLNVTKLDFNVLLDDVIGSIKFAKGASSIRLDYEPDEKNQLNGDKDRLVTILNNLISNSVKYHDLSKQDPHIKISFHKSGGMVTITIADNGSGIDPKDHTKVFDMFYRASTDSQGSGLGLFIVKEAVKKLNGTISLESAPGVGSTFKVVIPEPEL</sequence>
<dbReference type="Gene3D" id="3.30.565.10">
    <property type="entry name" value="Histidine kinase-like ATPase, C-terminal domain"/>
    <property type="match status" value="1"/>
</dbReference>
<keyword evidence="5 9" id="KW-0418">Kinase</keyword>
<evidence type="ECO:0000256" key="3">
    <source>
        <dbReference type="ARBA" id="ARBA00022553"/>
    </source>
</evidence>
<dbReference type="PANTHER" id="PTHR43711">
    <property type="entry name" value="TWO-COMPONENT HISTIDINE KINASE"/>
    <property type="match status" value="1"/>
</dbReference>
<dbReference type="PANTHER" id="PTHR43711:SF26">
    <property type="entry name" value="SENSOR HISTIDINE KINASE RCSC"/>
    <property type="match status" value="1"/>
</dbReference>
<dbReference type="PROSITE" id="PS50109">
    <property type="entry name" value="HIS_KIN"/>
    <property type="match status" value="1"/>
</dbReference>
<dbReference type="EMBL" id="SMLW01000256">
    <property type="protein sequence ID" value="MTI23625.1"/>
    <property type="molecule type" value="Genomic_DNA"/>
</dbReference>
<evidence type="ECO:0000256" key="2">
    <source>
        <dbReference type="ARBA" id="ARBA00012438"/>
    </source>
</evidence>
<evidence type="ECO:0000256" key="4">
    <source>
        <dbReference type="ARBA" id="ARBA00022679"/>
    </source>
</evidence>
<dbReference type="RefSeq" id="WP_155168765.1">
    <property type="nucleotide sequence ID" value="NZ_BAAAFL010000012.1"/>
</dbReference>
<feature type="transmembrane region" description="Helical" evidence="7">
    <location>
        <begin position="78"/>
        <end position="100"/>
    </location>
</feature>
<evidence type="ECO:0000256" key="1">
    <source>
        <dbReference type="ARBA" id="ARBA00000085"/>
    </source>
</evidence>
<dbReference type="InterPro" id="IPR003661">
    <property type="entry name" value="HisK_dim/P_dom"/>
</dbReference>
<dbReference type="InterPro" id="IPR036890">
    <property type="entry name" value="HATPase_C_sf"/>
</dbReference>
<dbReference type="InterPro" id="IPR003594">
    <property type="entry name" value="HATPase_dom"/>
</dbReference>
<feature type="transmembrane region" description="Helical" evidence="7">
    <location>
        <begin position="12"/>
        <end position="34"/>
    </location>
</feature>
<gene>
    <name evidence="9" type="ORF">E1163_01535</name>
</gene>
<dbReference type="EC" id="2.7.13.3" evidence="2"/>
<feature type="transmembrane region" description="Helical" evidence="7">
    <location>
        <begin position="112"/>
        <end position="138"/>
    </location>
</feature>
<keyword evidence="3" id="KW-0597">Phosphoprotein</keyword>